<protein>
    <submittedName>
        <fullName evidence="2">Uncharacterized protein</fullName>
    </submittedName>
</protein>
<dbReference type="EMBL" id="BT085832">
    <property type="protein sequence ID" value="ACR36185.1"/>
    <property type="molecule type" value="mRNA"/>
</dbReference>
<evidence type="ECO:0000256" key="1">
    <source>
        <dbReference type="SAM" id="MobiDB-lite"/>
    </source>
</evidence>
<proteinExistence type="evidence at transcript level"/>
<dbReference type="AlphaFoldDB" id="C4J4L3"/>
<name>C4J4L3_MAIZE</name>
<dbReference type="GeneID" id="100284306"/>
<dbReference type="KEGG" id="zma:100284306"/>
<dbReference type="RefSeq" id="NP_001150673.2">
    <property type="nucleotide sequence ID" value="NM_001157201.2"/>
</dbReference>
<feature type="region of interest" description="Disordered" evidence="1">
    <location>
        <begin position="1"/>
        <end position="37"/>
    </location>
</feature>
<organism evidence="2">
    <name type="scientific">Zea mays</name>
    <name type="common">Maize</name>
    <dbReference type="NCBI Taxonomy" id="4577"/>
    <lineage>
        <taxon>Eukaryota</taxon>
        <taxon>Viridiplantae</taxon>
        <taxon>Streptophyta</taxon>
        <taxon>Embryophyta</taxon>
        <taxon>Tracheophyta</taxon>
        <taxon>Spermatophyta</taxon>
        <taxon>Magnoliopsida</taxon>
        <taxon>Liliopsida</taxon>
        <taxon>Poales</taxon>
        <taxon>Poaceae</taxon>
        <taxon>PACMAD clade</taxon>
        <taxon>Panicoideae</taxon>
        <taxon>Andropogonodae</taxon>
        <taxon>Andropogoneae</taxon>
        <taxon>Tripsacinae</taxon>
        <taxon>Zea</taxon>
    </lineage>
</organism>
<dbReference type="OrthoDB" id="668733at2759"/>
<evidence type="ECO:0000313" key="2">
    <source>
        <dbReference type="EMBL" id="ACR36113.1"/>
    </source>
</evidence>
<sequence>MTWTAPAKAATPRSRSFLRRSRRGLPSPPRPRRQLMA</sequence>
<accession>C4J4L3</accession>
<dbReference type="EMBL" id="BT085760">
    <property type="protein sequence ID" value="ACR36113.1"/>
    <property type="molecule type" value="mRNA"/>
</dbReference>
<reference evidence="2" key="1">
    <citation type="journal article" date="2009" name="PLoS Genet.">
        <title>Sequencing, mapping, and analysis of 27,455 maize full-length cDNAs.</title>
        <authorList>
            <person name="Soderlund C."/>
            <person name="Descour A."/>
            <person name="Kudrna D."/>
            <person name="Bomhoff M."/>
            <person name="Boyd L."/>
            <person name="Currie J."/>
            <person name="Angelova A."/>
            <person name="Collura K."/>
            <person name="Wissotski M."/>
            <person name="Ashley E."/>
            <person name="Morrow D."/>
            <person name="Fernandes J."/>
            <person name="Walbot V."/>
            <person name="Yu Y."/>
        </authorList>
    </citation>
    <scope>NUCLEOTIDE SEQUENCE</scope>
    <source>
        <strain evidence="2">B73</strain>
    </source>
</reference>